<evidence type="ECO:0000313" key="1">
    <source>
        <dbReference type="EMBL" id="KAK4873741.1"/>
    </source>
</evidence>
<organism evidence="1 2">
    <name type="scientific">Aquatica leii</name>
    <dbReference type="NCBI Taxonomy" id="1421715"/>
    <lineage>
        <taxon>Eukaryota</taxon>
        <taxon>Metazoa</taxon>
        <taxon>Ecdysozoa</taxon>
        <taxon>Arthropoda</taxon>
        <taxon>Hexapoda</taxon>
        <taxon>Insecta</taxon>
        <taxon>Pterygota</taxon>
        <taxon>Neoptera</taxon>
        <taxon>Endopterygota</taxon>
        <taxon>Coleoptera</taxon>
        <taxon>Polyphaga</taxon>
        <taxon>Elateriformia</taxon>
        <taxon>Elateroidea</taxon>
        <taxon>Lampyridae</taxon>
        <taxon>Luciolinae</taxon>
        <taxon>Aquatica</taxon>
    </lineage>
</organism>
<keyword evidence="2" id="KW-1185">Reference proteome</keyword>
<accession>A0AAN7P3X5</accession>
<dbReference type="Proteomes" id="UP001353858">
    <property type="component" value="Unassembled WGS sequence"/>
</dbReference>
<reference evidence="2" key="1">
    <citation type="submission" date="2023-01" db="EMBL/GenBank/DDBJ databases">
        <title>Key to firefly adult light organ development and bioluminescence: homeobox transcription factors regulate luciferase expression and transportation to peroxisome.</title>
        <authorList>
            <person name="Fu X."/>
        </authorList>
    </citation>
    <scope>NUCLEOTIDE SEQUENCE [LARGE SCALE GENOMIC DNA]</scope>
</reference>
<comment type="caution">
    <text evidence="1">The sequence shown here is derived from an EMBL/GenBank/DDBJ whole genome shotgun (WGS) entry which is preliminary data.</text>
</comment>
<name>A0AAN7P3X5_9COLE</name>
<dbReference type="EMBL" id="JARPUR010000006">
    <property type="protein sequence ID" value="KAK4873741.1"/>
    <property type="molecule type" value="Genomic_DNA"/>
</dbReference>
<sequence length="100" mass="11362">MFIKKKYARAPLCINLLKSDNSVKSFREKETVSISLLSSNQNLVRLYLPSRDARIVLLVTIDCLVHTKVIQNAATNLTRHVGGPRNIGRFRRRTKTNAVL</sequence>
<evidence type="ECO:0000313" key="2">
    <source>
        <dbReference type="Proteomes" id="UP001353858"/>
    </source>
</evidence>
<protein>
    <submittedName>
        <fullName evidence="1">Uncharacterized protein</fullName>
    </submittedName>
</protein>
<gene>
    <name evidence="1" type="ORF">RN001_013101</name>
</gene>
<dbReference type="AlphaFoldDB" id="A0AAN7P3X5"/>
<proteinExistence type="predicted"/>